<keyword evidence="2" id="KW-1185">Reference proteome</keyword>
<dbReference type="SUPFAM" id="SSF52096">
    <property type="entry name" value="ClpP/crotonase"/>
    <property type="match status" value="1"/>
</dbReference>
<comment type="caution">
    <text evidence="1">The sequence shown here is derived from an EMBL/GenBank/DDBJ whole genome shotgun (WGS) entry which is preliminary data.</text>
</comment>
<dbReference type="RefSeq" id="WP_209484718.1">
    <property type="nucleotide sequence ID" value="NZ_JAGGKQ010000008.1"/>
</dbReference>
<accession>A0A8T4GFJ4</accession>
<dbReference type="Proteomes" id="UP000823588">
    <property type="component" value="Unassembled WGS sequence"/>
</dbReference>
<proteinExistence type="predicted"/>
<organism evidence="1 2">
    <name type="scientific">Halorubrum alkaliphilum</name>
    <dbReference type="NCBI Taxonomy" id="261290"/>
    <lineage>
        <taxon>Archaea</taxon>
        <taxon>Methanobacteriati</taxon>
        <taxon>Methanobacteriota</taxon>
        <taxon>Stenosarchaea group</taxon>
        <taxon>Halobacteria</taxon>
        <taxon>Halobacteriales</taxon>
        <taxon>Haloferacaceae</taxon>
        <taxon>Halorubrum</taxon>
    </lineage>
</organism>
<dbReference type="OrthoDB" id="27846at2157"/>
<protein>
    <submittedName>
        <fullName evidence="1">Enoyl-CoA hydratase/carnithine racemase</fullName>
    </submittedName>
</protein>
<reference evidence="1" key="1">
    <citation type="submission" date="2021-03" db="EMBL/GenBank/DDBJ databases">
        <title>Genomic Encyclopedia of Type Strains, Phase IV (KMG-IV): sequencing the most valuable type-strain genomes for metagenomic binning, comparative biology and taxonomic classification.</title>
        <authorList>
            <person name="Goeker M."/>
        </authorList>
    </citation>
    <scope>NUCLEOTIDE SEQUENCE</scope>
    <source>
        <strain evidence="1">DSM 23564</strain>
    </source>
</reference>
<dbReference type="AlphaFoldDB" id="A0A8T4GFJ4"/>
<sequence length="60" mass="6026">MGTETLRLDVGDRDVATVTADGPKRLNALAADTLGAIADALAEAAEAGVVGEVVPTAEFE</sequence>
<evidence type="ECO:0000313" key="1">
    <source>
        <dbReference type="EMBL" id="MBP1922509.1"/>
    </source>
</evidence>
<dbReference type="EMBL" id="JAGGKQ010000008">
    <property type="protein sequence ID" value="MBP1922509.1"/>
    <property type="molecule type" value="Genomic_DNA"/>
</dbReference>
<name>A0A8T4GFJ4_9EURY</name>
<gene>
    <name evidence="1" type="ORF">J2751_001519</name>
</gene>
<dbReference type="Gene3D" id="3.30.300.220">
    <property type="match status" value="1"/>
</dbReference>
<dbReference type="InterPro" id="IPR029045">
    <property type="entry name" value="ClpP/crotonase-like_dom_sf"/>
</dbReference>
<evidence type="ECO:0000313" key="2">
    <source>
        <dbReference type="Proteomes" id="UP000823588"/>
    </source>
</evidence>